<evidence type="ECO:0000256" key="1">
    <source>
        <dbReference type="SAM" id="MobiDB-lite"/>
    </source>
</evidence>
<dbReference type="RefSeq" id="WP_340224755.1">
    <property type="nucleotide sequence ID" value="NZ_JAVFJF020000026.1"/>
</dbReference>
<protein>
    <recommendedName>
        <fullName evidence="4">Transcription factor zinc-finger domain-containing protein</fullName>
    </recommendedName>
</protein>
<sequence length="260" mass="29770">MAGTWQGWRTGALGTGIPEGIPTTARHRNRRTNGVSNGRKKAAIMAGVRQCIRVAKPGRAIEHDAVMVRESGGAVKHAKGVCFVGFLIVLEYNSTFYFVFAHILLSEVFVKKSEYGEYLSKKLKKIGKKKIANGVRSPPAFFCRDCDEKMSIRTSRMADENHKEYFLICPDCGAQYAELDRLFDHRYVFLEDTSLSDIEKYITQRDLIENYQDMNIRIDQEYSSIDYMYSFHLQGLMNTVKNSKILEMKIDLLNQILNKK</sequence>
<evidence type="ECO:0000313" key="2">
    <source>
        <dbReference type="EMBL" id="MEJ8675695.1"/>
    </source>
</evidence>
<organism evidence="2 3">
    <name type="scientific">Chromobacterium amazonense</name>
    <dbReference type="NCBI Taxonomy" id="1382803"/>
    <lineage>
        <taxon>Bacteria</taxon>
        <taxon>Pseudomonadati</taxon>
        <taxon>Pseudomonadota</taxon>
        <taxon>Betaproteobacteria</taxon>
        <taxon>Neisseriales</taxon>
        <taxon>Chromobacteriaceae</taxon>
        <taxon>Chromobacterium</taxon>
    </lineage>
</organism>
<dbReference type="EMBL" id="JAVFJF020000026">
    <property type="protein sequence ID" value="MEJ8675695.1"/>
    <property type="molecule type" value="Genomic_DNA"/>
</dbReference>
<evidence type="ECO:0008006" key="4">
    <source>
        <dbReference type="Google" id="ProtNLM"/>
    </source>
</evidence>
<evidence type="ECO:0000313" key="3">
    <source>
        <dbReference type="Proteomes" id="UP001224516"/>
    </source>
</evidence>
<name>A0ABU8V3F0_9NEIS</name>
<reference evidence="2 3" key="1">
    <citation type="submission" date="2023-12" db="EMBL/GenBank/DDBJ databases">
        <title>Evaluation and characterization of a potential secondary metabolite violacein from indigenous Chromobacterium amazonense SAM215.</title>
        <authorList>
            <person name="Tarafdar M.R."/>
            <person name="Abedin S.M."/>
            <person name="Atiqua A."/>
            <person name="Saha A."/>
            <person name="Khan S.N."/>
        </authorList>
    </citation>
    <scope>NUCLEOTIDE SEQUENCE [LARGE SCALE GENOMIC DNA]</scope>
    <source>
        <strain evidence="2 3">SAM215</strain>
    </source>
</reference>
<comment type="caution">
    <text evidence="2">The sequence shown here is derived from an EMBL/GenBank/DDBJ whole genome shotgun (WGS) entry which is preliminary data.</text>
</comment>
<dbReference type="Proteomes" id="UP001224516">
    <property type="component" value="Unassembled WGS sequence"/>
</dbReference>
<accession>A0ABU8V3F0</accession>
<proteinExistence type="predicted"/>
<feature type="region of interest" description="Disordered" evidence="1">
    <location>
        <begin position="1"/>
        <end position="23"/>
    </location>
</feature>
<keyword evidence="3" id="KW-1185">Reference proteome</keyword>
<gene>
    <name evidence="2" type="ORF">QCL97_013240</name>
</gene>